<dbReference type="Proteomes" id="UP000887578">
    <property type="component" value="Unplaced"/>
</dbReference>
<dbReference type="WBParaSite" id="PDA_v2.g12900.t1">
    <property type="protein sequence ID" value="PDA_v2.g12900.t1"/>
    <property type="gene ID" value="PDA_v2.g12900"/>
</dbReference>
<name>A0A914P4T8_9BILA</name>
<sequence length="68" mass="7153">MSKLLLLVLLVAVMFVIVDSQFFGSPYGGGFGGYGYGRRFRPYGYGPYGGMGGMYGPYGGMGGGPFFG</sequence>
<feature type="chain" id="PRO_5037472382" evidence="1">
    <location>
        <begin position="21"/>
        <end position="68"/>
    </location>
</feature>
<organism evidence="2 3">
    <name type="scientific">Panagrolaimus davidi</name>
    <dbReference type="NCBI Taxonomy" id="227884"/>
    <lineage>
        <taxon>Eukaryota</taxon>
        <taxon>Metazoa</taxon>
        <taxon>Ecdysozoa</taxon>
        <taxon>Nematoda</taxon>
        <taxon>Chromadorea</taxon>
        <taxon>Rhabditida</taxon>
        <taxon>Tylenchina</taxon>
        <taxon>Panagrolaimomorpha</taxon>
        <taxon>Panagrolaimoidea</taxon>
        <taxon>Panagrolaimidae</taxon>
        <taxon>Panagrolaimus</taxon>
    </lineage>
</organism>
<accession>A0A914P4T8</accession>
<keyword evidence="1" id="KW-0732">Signal</keyword>
<evidence type="ECO:0000256" key="1">
    <source>
        <dbReference type="SAM" id="SignalP"/>
    </source>
</evidence>
<reference evidence="3" key="1">
    <citation type="submission" date="2022-11" db="UniProtKB">
        <authorList>
            <consortium name="WormBaseParasite"/>
        </authorList>
    </citation>
    <scope>IDENTIFICATION</scope>
</reference>
<evidence type="ECO:0000313" key="2">
    <source>
        <dbReference type="Proteomes" id="UP000887578"/>
    </source>
</evidence>
<feature type="signal peptide" evidence="1">
    <location>
        <begin position="1"/>
        <end position="20"/>
    </location>
</feature>
<evidence type="ECO:0000313" key="3">
    <source>
        <dbReference type="WBParaSite" id="PDA_v2.g12900.t1"/>
    </source>
</evidence>
<proteinExistence type="predicted"/>
<keyword evidence="2" id="KW-1185">Reference proteome</keyword>
<dbReference type="AlphaFoldDB" id="A0A914P4T8"/>
<protein>
    <submittedName>
        <fullName evidence="3">Uncharacterized protein</fullName>
    </submittedName>
</protein>